<evidence type="ECO:0000256" key="1">
    <source>
        <dbReference type="ARBA" id="ARBA00004141"/>
    </source>
</evidence>
<keyword evidence="3" id="KW-0133">Cell shape</keyword>
<dbReference type="PROSITE" id="PS00428">
    <property type="entry name" value="FTSW_RODA_SPOVE"/>
    <property type="match status" value="1"/>
</dbReference>
<keyword evidence="8" id="KW-1185">Reference proteome</keyword>
<feature type="transmembrane region" description="Helical" evidence="6">
    <location>
        <begin position="52"/>
        <end position="72"/>
    </location>
</feature>
<evidence type="ECO:0000256" key="4">
    <source>
        <dbReference type="ARBA" id="ARBA00022989"/>
    </source>
</evidence>
<evidence type="ECO:0000313" key="7">
    <source>
        <dbReference type="EMBL" id="GAA4057553.1"/>
    </source>
</evidence>
<dbReference type="Pfam" id="PF01098">
    <property type="entry name" value="FTSW_RODA_SPOVE"/>
    <property type="match status" value="1"/>
</dbReference>
<organism evidence="7 8">
    <name type="scientific">Amphibacillus indicireducens</name>
    <dbReference type="NCBI Taxonomy" id="1076330"/>
    <lineage>
        <taxon>Bacteria</taxon>
        <taxon>Bacillati</taxon>
        <taxon>Bacillota</taxon>
        <taxon>Bacilli</taxon>
        <taxon>Bacillales</taxon>
        <taxon>Bacillaceae</taxon>
        <taxon>Amphibacillus</taxon>
    </lineage>
</organism>
<keyword evidence="5 6" id="KW-0472">Membrane</keyword>
<comment type="caution">
    <text evidence="7">The sequence shown here is derived from an EMBL/GenBank/DDBJ whole genome shotgun (WGS) entry which is preliminary data.</text>
</comment>
<feature type="transmembrane region" description="Helical" evidence="6">
    <location>
        <begin position="279"/>
        <end position="305"/>
    </location>
</feature>
<comment type="subcellular location">
    <subcellularLocation>
        <location evidence="1">Membrane</location>
        <topology evidence="1">Multi-pass membrane protein</topology>
    </subcellularLocation>
</comment>
<evidence type="ECO:0000256" key="2">
    <source>
        <dbReference type="ARBA" id="ARBA00022692"/>
    </source>
</evidence>
<feature type="transmembrane region" description="Helical" evidence="6">
    <location>
        <begin position="317"/>
        <end position="335"/>
    </location>
</feature>
<name>A0ABP7V1R5_9BACI</name>
<dbReference type="PANTHER" id="PTHR30474:SF1">
    <property type="entry name" value="PEPTIDOGLYCAN GLYCOSYLTRANSFERASE MRDB"/>
    <property type="match status" value="1"/>
</dbReference>
<sequence length="391" mass="43244">MQSNPQSRKIPLDYTIVFLVICLAIISLIAIYSVSGQYAGGDSLYYTKRQLIFYFVGFIAMAVIAAIDFEILGKWTLPLYVFGMLLLIAVEFIGVERLGAQRAISLKVINIQPSEFMKFFLVLHISVLLARLGKQRLSFRESIVVTLKILFYTALPLLLIYRQPDLGTLLMIAFAVGTLILVSSISLKMSALLITIGVTALGTLVYLYFNHFELFSEYIHSHQLSRIYGWLNPAEHSQGFGYQLQQALLGIGSGQLSGSGFGNGYQVQSGRVPEAHTDFIFAVVGEEFGFIGTSILVILFFLLIYRIITIALNANSLFGVYICVGVIALFTFQIFQNIGMTVGLMPITGIALPFISYGGSALLTNMMALGLVTSVHLRTKTYMFGEDESME</sequence>
<keyword evidence="2 6" id="KW-0812">Transmembrane</keyword>
<dbReference type="Proteomes" id="UP001501734">
    <property type="component" value="Unassembled WGS sequence"/>
</dbReference>
<evidence type="ECO:0000313" key="8">
    <source>
        <dbReference type="Proteomes" id="UP001501734"/>
    </source>
</evidence>
<feature type="transmembrane region" description="Helical" evidence="6">
    <location>
        <begin position="145"/>
        <end position="161"/>
    </location>
</feature>
<accession>A0ABP7V1R5</accession>
<evidence type="ECO:0000256" key="5">
    <source>
        <dbReference type="ARBA" id="ARBA00023136"/>
    </source>
</evidence>
<dbReference type="RefSeq" id="WP_344909385.1">
    <property type="nucleotide sequence ID" value="NZ_BAABDL010000005.1"/>
</dbReference>
<dbReference type="PANTHER" id="PTHR30474">
    <property type="entry name" value="CELL CYCLE PROTEIN"/>
    <property type="match status" value="1"/>
</dbReference>
<keyword evidence="4 6" id="KW-1133">Transmembrane helix</keyword>
<protein>
    <submittedName>
        <fullName evidence="7">FtsW/RodA/SpoVE family cell cycle protein</fullName>
    </submittedName>
</protein>
<feature type="transmembrane region" description="Helical" evidence="6">
    <location>
        <begin position="12"/>
        <end position="32"/>
    </location>
</feature>
<evidence type="ECO:0000256" key="3">
    <source>
        <dbReference type="ARBA" id="ARBA00022960"/>
    </source>
</evidence>
<feature type="transmembrane region" description="Helical" evidence="6">
    <location>
        <begin position="167"/>
        <end position="185"/>
    </location>
</feature>
<reference evidence="8" key="1">
    <citation type="journal article" date="2019" name="Int. J. Syst. Evol. Microbiol.">
        <title>The Global Catalogue of Microorganisms (GCM) 10K type strain sequencing project: providing services to taxonomists for standard genome sequencing and annotation.</title>
        <authorList>
            <consortium name="The Broad Institute Genomics Platform"/>
            <consortium name="The Broad Institute Genome Sequencing Center for Infectious Disease"/>
            <person name="Wu L."/>
            <person name="Ma J."/>
        </authorList>
    </citation>
    <scope>NUCLEOTIDE SEQUENCE [LARGE SCALE GENOMIC DNA]</scope>
    <source>
        <strain evidence="8">JCM 17250</strain>
    </source>
</reference>
<gene>
    <name evidence="7" type="ORF">GCM10022410_01180</name>
</gene>
<feature type="transmembrane region" description="Helical" evidence="6">
    <location>
        <begin position="347"/>
        <end position="372"/>
    </location>
</feature>
<dbReference type="InterPro" id="IPR018365">
    <property type="entry name" value="Cell_cycle_FtsW-rel_CS"/>
</dbReference>
<evidence type="ECO:0000256" key="6">
    <source>
        <dbReference type="SAM" id="Phobius"/>
    </source>
</evidence>
<proteinExistence type="predicted"/>
<feature type="transmembrane region" description="Helical" evidence="6">
    <location>
        <begin position="79"/>
        <end position="96"/>
    </location>
</feature>
<dbReference type="EMBL" id="BAABDL010000005">
    <property type="protein sequence ID" value="GAA4057553.1"/>
    <property type="molecule type" value="Genomic_DNA"/>
</dbReference>
<feature type="transmembrane region" description="Helical" evidence="6">
    <location>
        <begin position="192"/>
        <end position="209"/>
    </location>
</feature>
<dbReference type="InterPro" id="IPR001182">
    <property type="entry name" value="FtsW/RodA"/>
</dbReference>